<evidence type="ECO:0000313" key="15">
    <source>
        <dbReference type="Proteomes" id="UP000214365"/>
    </source>
</evidence>
<keyword evidence="5" id="KW-0811">Translocation</keyword>
<dbReference type="InterPro" id="IPR044840">
    <property type="entry name" value="Nup188"/>
</dbReference>
<dbReference type="GO" id="GO:0006606">
    <property type="term" value="P:protein import into nucleus"/>
    <property type="evidence" value="ECO:0007669"/>
    <property type="project" value="TreeGrafter"/>
</dbReference>
<organism evidence="14 15">
    <name type="scientific">Talaromyces atroroseus</name>
    <dbReference type="NCBI Taxonomy" id="1441469"/>
    <lineage>
        <taxon>Eukaryota</taxon>
        <taxon>Fungi</taxon>
        <taxon>Dikarya</taxon>
        <taxon>Ascomycota</taxon>
        <taxon>Pezizomycotina</taxon>
        <taxon>Eurotiomycetes</taxon>
        <taxon>Eurotiomycetidae</taxon>
        <taxon>Eurotiales</taxon>
        <taxon>Trichocomaceae</taxon>
        <taxon>Talaromyces</taxon>
        <taxon>Talaromyces sect. Trachyspermi</taxon>
    </lineage>
</organism>
<dbReference type="GO" id="GO:0044611">
    <property type="term" value="C:nuclear pore inner ring"/>
    <property type="evidence" value="ECO:0007669"/>
    <property type="project" value="TreeGrafter"/>
</dbReference>
<feature type="domain" description="Nucleoporin Nup188 N-terminal subdomain III" evidence="13">
    <location>
        <begin position="708"/>
        <end position="1145"/>
    </location>
</feature>
<dbReference type="GO" id="GO:0017056">
    <property type="term" value="F:structural constituent of nuclear pore"/>
    <property type="evidence" value="ECO:0007669"/>
    <property type="project" value="InterPro"/>
</dbReference>
<gene>
    <name evidence="14" type="ORF">UA08_00836</name>
</gene>
<evidence type="ECO:0000256" key="2">
    <source>
        <dbReference type="ARBA" id="ARBA00022448"/>
    </source>
</evidence>
<dbReference type="STRING" id="1441469.A0A225B4N4"/>
<evidence type="ECO:0000256" key="1">
    <source>
        <dbReference type="ARBA" id="ARBA00004567"/>
    </source>
</evidence>
<keyword evidence="3" id="KW-0509">mRNA transport</keyword>
<dbReference type="EMBL" id="LFMY01000001">
    <property type="protein sequence ID" value="OKL64718.1"/>
    <property type="molecule type" value="Genomic_DNA"/>
</dbReference>
<evidence type="ECO:0000259" key="12">
    <source>
        <dbReference type="Pfam" id="PF18378"/>
    </source>
</evidence>
<dbReference type="InterPro" id="IPR018864">
    <property type="entry name" value="Nucleoporin_Nup188_N"/>
</dbReference>
<sequence length="1803" mass="200217">MAPAPEAYFASLDKCFSGDAQLLSWRRAFIALSSSPEYHSDAEYITSFLSHPESVRSLSNCFTPFDSPSPKSKSEFESKTAAIHVDTSPQAAYKIEEIKSDALWLSQKAGIDEVSALRITVQEWQSRPNTRLLGRLSEEEATSLQDATSVDSFRVSLAGPQLKEVLKKVHGGSDADFYSEKSRRIRLRSLYLSERSHILKISRKLLALTLHGKVPADASQIPLTHADQGPIKDGLASLGEQLFKDKLGEAENSRFLLEAIEAIEKRASDFQAEGGWLSASESNIESENAWRTALVDEIVHIMQIIFLHVQSSDLLPTGEVILAWLRLMAEYSFMEPINPPCEDPIVLRLSLQVVTSVTTLGLLKLPDSMTLVLKNAKLSQAEALSHSKPYFLSRAHITEINEVLLNAVNMEVLSASPAAFAWGAILYQMREIAQIAKETREMEQFHSAVDSFQANLPATSSSRSLEQTFYEDLLDIARVPAYGDDFVGVLTLGAIERGQLFEVINNIASAAGSASAVDDLATNLWIRNSLMSIIRVSSQLIDYSPEILASTLSILKSSTNPLEGYNDSITQPSDPRFIFLNDENLMGRIFHIARSRFPYESVPFLQLCRALTGKDEINESGADGILNELDTMETFTQMVSPDFQGYETIREDENANFVSLVQPIPMIASTTAKLNENTGTETALVVTGSSQLQPTTTGQVVSESKPAVIMWYHKYSCITFLGSWLEKWSTNGGHMPNADDEAIAEIIGLLTDLMAACQTTEDGNGPRKILELASEGLNERSDIVSVIFDILERNLQSVGDSLDVVVACLRFLRALVSFLPSRAWPFLSRSSLLGQGGQGGRFSAIVQASEVTSGNYPFLLSCVDLFGAVVEDAISNAAVRKMAARTITRSGDSSDRTAGVPSHVISKVLSDFVRVMVEIYNSSGNWRFNQPEHRLQVNAVLAENFERIIYYTYGIDETVNAQSKISAVFEQSAEYILDVLRPQSKDELPLNPVLRIILDGLQTPTSTIYLRQLLCYEHQLIATLRLAIKLIQAAQLAGSAASLLEDQLFKASPILVKLYSAHDRYRLPVVTLLEMLITNAALDLENEPASFLGHLGAESTCLFLDMLAQFDKPLPNMTLLVSIWRLLSAFVSKRQQWVAIYLLTGSSPRDTLKLSTGDDKAPKMRNTPFLKTALNSLTNIDHLDPLVSLSLLEFISCSQEHWPWATPQLGNHSNFFSSIVSYVSHLKLDSETVTTQINMIQIAAITANLCAVYLHSAKEARDQTFVKMLVPLVSWYAENAVDVSGYNASLHANLKRNFEMKYAGCHLQQLKRTALEIRPLGRKDQGFADEFERANLNLSLVEAQVNLFNSWKFFAIEHATDFTPDQEIQKSMALIVRNCLLANTRAVPEEPIFSKLQTSRVDFALSMLQRLVEFGAHGPQMVGLLATVWETMRSCGTTYENALIHDHTEYYRGLLNVLFLALQFHVTKPSAAAPESRNKKKGKPDLSPDLSIILEVIKIVIAQGFRSLTTYLHDEPQRCSPKDFAIITAILQTALRVKDAERLYEHIVFHIEDNDTARYATTLFSWADQLTVEGDPVYGELSIIFLVELSAIPMLAEYLAVEAVLMKLSTSRLTRILGQAKSFGPFDPVPRLYAIWREGFLPLCLNLLFHVSRAASEVAAFLNQFEGRLTQAAESFSSMHAPTTTLSSSQHPEKRICLSMASEAYSLTLISFILERYRAAGPSAGVDSQAIQELKWDKSQLKEDIEELLSRRTSLRTRIVATNEKEVELARQKPLHAGAESRLEEKIVDELQAALTCLSGDKL</sequence>
<keyword evidence="15" id="KW-1185">Reference proteome</keyword>
<name>A0A225B4N4_TALAT</name>
<evidence type="ECO:0000313" key="14">
    <source>
        <dbReference type="EMBL" id="OKL64718.1"/>
    </source>
</evidence>
<protein>
    <recommendedName>
        <fullName evidence="9">Nucleoporin NUP188</fullName>
    </recommendedName>
</protein>
<comment type="similarity">
    <text evidence="8">Belongs to the Nup188 family.</text>
</comment>
<dbReference type="InterPro" id="IPR048883">
    <property type="entry name" value="Nup188_N-subdom_III"/>
</dbReference>
<dbReference type="Pfam" id="PF21093">
    <property type="entry name" value="Nup188_N-subdom_III"/>
    <property type="match status" value="1"/>
</dbReference>
<feature type="domain" description="Nuclear pore protein Nup188 C-terminal" evidence="12">
    <location>
        <begin position="1424"/>
        <end position="1798"/>
    </location>
</feature>
<keyword evidence="7" id="KW-0539">Nucleus</keyword>
<dbReference type="Proteomes" id="UP000214365">
    <property type="component" value="Unassembled WGS sequence"/>
</dbReference>
<comment type="subcellular location">
    <subcellularLocation>
        <location evidence="1">Nucleus</location>
        <location evidence="1">Nuclear pore complex</location>
    </subcellularLocation>
</comment>
<dbReference type="Gene3D" id="1.25.10.70">
    <property type="match status" value="1"/>
</dbReference>
<evidence type="ECO:0000259" key="13">
    <source>
        <dbReference type="Pfam" id="PF21093"/>
    </source>
</evidence>
<keyword evidence="2" id="KW-0813">Transport</keyword>
<evidence type="ECO:0000256" key="7">
    <source>
        <dbReference type="ARBA" id="ARBA00023242"/>
    </source>
</evidence>
<evidence type="ECO:0000256" key="8">
    <source>
        <dbReference type="ARBA" id="ARBA00038387"/>
    </source>
</evidence>
<dbReference type="GO" id="GO:0051028">
    <property type="term" value="P:mRNA transport"/>
    <property type="evidence" value="ECO:0007669"/>
    <property type="project" value="UniProtKB-KW"/>
</dbReference>
<dbReference type="PANTHER" id="PTHR31431">
    <property type="entry name" value="NUCLEOPORIN NUP188 HOMOLOG"/>
    <property type="match status" value="1"/>
</dbReference>
<proteinExistence type="inferred from homology"/>
<dbReference type="OrthoDB" id="102511at2759"/>
<evidence type="ECO:0000259" key="11">
    <source>
        <dbReference type="Pfam" id="PF10487"/>
    </source>
</evidence>
<feature type="domain" description="Nucleoporin Nup188 N-terminal" evidence="11">
    <location>
        <begin position="77"/>
        <end position="451"/>
    </location>
</feature>
<evidence type="ECO:0000256" key="9">
    <source>
        <dbReference type="ARBA" id="ARBA00040174"/>
    </source>
</evidence>
<dbReference type="Pfam" id="PF18378">
    <property type="entry name" value="Nup188_C"/>
    <property type="match status" value="1"/>
</dbReference>
<dbReference type="GeneID" id="31000591"/>
<dbReference type="GO" id="GO:0006405">
    <property type="term" value="P:RNA export from nucleus"/>
    <property type="evidence" value="ECO:0007669"/>
    <property type="project" value="TreeGrafter"/>
</dbReference>
<accession>A0A225B4N4</accession>
<comment type="caution">
    <text evidence="14">The sequence shown here is derived from an EMBL/GenBank/DDBJ whole genome shotgun (WGS) entry which is preliminary data.</text>
</comment>
<feature type="coiled-coil region" evidence="10">
    <location>
        <begin position="1731"/>
        <end position="1758"/>
    </location>
</feature>
<dbReference type="PANTHER" id="PTHR31431:SF1">
    <property type="entry name" value="NUCLEOPORIN NUP188"/>
    <property type="match status" value="1"/>
</dbReference>
<evidence type="ECO:0000256" key="5">
    <source>
        <dbReference type="ARBA" id="ARBA00023010"/>
    </source>
</evidence>
<evidence type="ECO:0000256" key="6">
    <source>
        <dbReference type="ARBA" id="ARBA00023132"/>
    </source>
</evidence>
<reference evidence="14 15" key="1">
    <citation type="submission" date="2015-06" db="EMBL/GenBank/DDBJ databases">
        <title>Talaromyces atroroseus IBT 11181 draft genome.</title>
        <authorList>
            <person name="Rasmussen K.B."/>
            <person name="Rasmussen S."/>
            <person name="Petersen B."/>
            <person name="Sicheritz-Ponten T."/>
            <person name="Mortensen U.H."/>
            <person name="Thrane U."/>
        </authorList>
    </citation>
    <scope>NUCLEOTIDE SEQUENCE [LARGE SCALE GENOMIC DNA]</scope>
    <source>
        <strain evidence="14 15">IBT 11181</strain>
    </source>
</reference>
<evidence type="ECO:0000256" key="3">
    <source>
        <dbReference type="ARBA" id="ARBA00022816"/>
    </source>
</evidence>
<keyword evidence="4" id="KW-0653">Protein transport</keyword>
<keyword evidence="10" id="KW-0175">Coiled coil</keyword>
<dbReference type="Pfam" id="PF10487">
    <property type="entry name" value="Nup188_N"/>
    <property type="match status" value="1"/>
</dbReference>
<dbReference type="InterPro" id="IPR041634">
    <property type="entry name" value="Nup188_C"/>
</dbReference>
<evidence type="ECO:0000256" key="10">
    <source>
        <dbReference type="SAM" id="Coils"/>
    </source>
</evidence>
<keyword evidence="6" id="KW-0906">Nuclear pore complex</keyword>
<evidence type="ECO:0000256" key="4">
    <source>
        <dbReference type="ARBA" id="ARBA00022927"/>
    </source>
</evidence>
<dbReference type="RefSeq" id="XP_020124839.1">
    <property type="nucleotide sequence ID" value="XM_020260686.1"/>
</dbReference>